<dbReference type="GO" id="GO:0006351">
    <property type="term" value="P:DNA-templated transcription"/>
    <property type="evidence" value="ECO:0007669"/>
    <property type="project" value="InterPro"/>
</dbReference>
<feature type="domain" description="DNA-directed RNA polymerase RpoA/D/Rpb3-type" evidence="3">
    <location>
        <begin position="2"/>
        <end position="231"/>
    </location>
</feature>
<evidence type="ECO:0000313" key="6">
    <source>
        <dbReference type="Proteomes" id="UP000070412"/>
    </source>
</evidence>
<dbReference type="Pfam" id="PF01000">
    <property type="entry name" value="RNA_pol_A_bac"/>
    <property type="match status" value="1"/>
</dbReference>
<dbReference type="InterPro" id="IPR036643">
    <property type="entry name" value="RNApol_insert_sf"/>
</dbReference>
<organism evidence="4">
    <name type="scientific">Sarcoptes scabiei</name>
    <name type="common">Itch mite</name>
    <name type="synonym">Acarus scabiei</name>
    <dbReference type="NCBI Taxonomy" id="52283"/>
    <lineage>
        <taxon>Eukaryota</taxon>
        <taxon>Metazoa</taxon>
        <taxon>Ecdysozoa</taxon>
        <taxon>Arthropoda</taxon>
        <taxon>Chelicerata</taxon>
        <taxon>Arachnida</taxon>
        <taxon>Acari</taxon>
        <taxon>Acariformes</taxon>
        <taxon>Sarcoptiformes</taxon>
        <taxon>Astigmata</taxon>
        <taxon>Psoroptidia</taxon>
        <taxon>Sarcoptoidea</taxon>
        <taxon>Sarcoptidae</taxon>
        <taxon>Sarcoptinae</taxon>
        <taxon>Sarcoptes</taxon>
    </lineage>
</organism>
<dbReference type="InterPro" id="IPR050518">
    <property type="entry name" value="Rpo3/RPB3_RNA_Pol_subunit"/>
</dbReference>
<evidence type="ECO:0000313" key="5">
    <source>
        <dbReference type="EnsemblMetazoa" id="KAF7494041.1"/>
    </source>
</evidence>
<dbReference type="Gene3D" id="2.170.120.12">
    <property type="entry name" value="DNA-directed RNA polymerase, insert domain"/>
    <property type="match status" value="1"/>
</dbReference>
<evidence type="ECO:0000256" key="2">
    <source>
        <dbReference type="ARBA" id="ARBA00023163"/>
    </source>
</evidence>
<gene>
    <name evidence="4" type="ORF">SSS_7722</name>
</gene>
<dbReference type="Proteomes" id="UP000070412">
    <property type="component" value="Unassembled WGS sequence"/>
</dbReference>
<proteinExistence type="predicted"/>
<reference evidence="5" key="3">
    <citation type="submission" date="2022-06" db="UniProtKB">
        <authorList>
            <consortium name="EnsemblMetazoa"/>
        </authorList>
    </citation>
    <scope>IDENTIFICATION</scope>
</reference>
<protein>
    <submittedName>
        <fullName evidence="4">DNA-directed RNA polymerases I and III subunit RPAC1</fullName>
    </submittedName>
</protein>
<evidence type="ECO:0000259" key="3">
    <source>
        <dbReference type="SMART" id="SM00662"/>
    </source>
</evidence>
<dbReference type="GO" id="GO:0005666">
    <property type="term" value="C:RNA polymerase III complex"/>
    <property type="evidence" value="ECO:0007669"/>
    <property type="project" value="TreeGrafter"/>
</dbReference>
<dbReference type="PANTHER" id="PTHR11800:SF13">
    <property type="entry name" value="DNA-DIRECTED RNA POLYMERASES I AND III SUBUNIT RPAC1"/>
    <property type="match status" value="1"/>
</dbReference>
<dbReference type="GO" id="GO:0046983">
    <property type="term" value="F:protein dimerization activity"/>
    <property type="evidence" value="ECO:0007669"/>
    <property type="project" value="InterPro"/>
</dbReference>
<reference evidence="6" key="1">
    <citation type="journal article" date="2020" name="PLoS Negl. Trop. Dis.">
        <title>High-quality nuclear genome for Sarcoptes scabiei-A critical resource for a neglected parasite.</title>
        <authorList>
            <person name="Korhonen P.K."/>
            <person name="Gasser R.B."/>
            <person name="Ma G."/>
            <person name="Wang T."/>
            <person name="Stroehlein A.J."/>
            <person name="Young N.D."/>
            <person name="Ang C.S."/>
            <person name="Fernando D.D."/>
            <person name="Lu H.C."/>
            <person name="Taylor S."/>
            <person name="Reynolds S.L."/>
            <person name="Mofiz E."/>
            <person name="Najaraj S.H."/>
            <person name="Gowda H."/>
            <person name="Madugundu A."/>
            <person name="Renuse S."/>
            <person name="Holt D."/>
            <person name="Pandey A."/>
            <person name="Papenfuss A.T."/>
            <person name="Fischer K."/>
        </authorList>
    </citation>
    <scope>NUCLEOTIDE SEQUENCE [LARGE SCALE GENOMIC DNA]</scope>
</reference>
<keyword evidence="1 4" id="KW-0240">DNA-directed RNA polymerase</keyword>
<name>A0A834VEM3_SARSC</name>
<dbReference type="InterPro" id="IPR011263">
    <property type="entry name" value="DNA-dir_RNA_pol_RpoA/D/Rpb3"/>
</dbReference>
<dbReference type="GO" id="GO:0005736">
    <property type="term" value="C:RNA polymerase I complex"/>
    <property type="evidence" value="ECO:0007669"/>
    <property type="project" value="TreeGrafter"/>
</dbReference>
<accession>A0A834VEM3</accession>
<keyword evidence="6" id="KW-1185">Reference proteome</keyword>
<dbReference type="SMART" id="SM00662">
    <property type="entry name" value="RPOLD"/>
    <property type="match status" value="1"/>
</dbReference>
<dbReference type="EMBL" id="WVUK01000054">
    <property type="protein sequence ID" value="KAF7494041.1"/>
    <property type="molecule type" value="Genomic_DNA"/>
</dbReference>
<dbReference type="EnsemblMetazoa" id="SSS_7722s_mrna">
    <property type="protein sequence ID" value="KAF7494041.1"/>
    <property type="gene ID" value="SSS_7722"/>
</dbReference>
<dbReference type="InterPro" id="IPR036603">
    <property type="entry name" value="RBP11-like"/>
</dbReference>
<dbReference type="Gene3D" id="3.30.1360.10">
    <property type="entry name" value="RNA polymerase, RBP11-like subunit"/>
    <property type="match status" value="1"/>
</dbReference>
<reference evidence="4" key="2">
    <citation type="submission" date="2020-01" db="EMBL/GenBank/DDBJ databases">
        <authorList>
            <person name="Korhonen P.K.K."/>
            <person name="Guangxu M.G."/>
            <person name="Wang T.W."/>
            <person name="Stroehlein A.J.S."/>
            <person name="Young N.D."/>
            <person name="Ang C.-S.A."/>
            <person name="Fernando D.W.F."/>
            <person name="Lu H.L."/>
            <person name="Taylor S.T."/>
            <person name="Ehtesham M.E.M."/>
            <person name="Najaraj S.H.N."/>
            <person name="Harsha G.H.G."/>
            <person name="Madugundu A.M."/>
            <person name="Renuse S.R."/>
            <person name="Holt D.H."/>
            <person name="Pandey A.P."/>
            <person name="Papenfuss A.P."/>
            <person name="Gasser R.B.G."/>
            <person name="Fischer K.F."/>
        </authorList>
    </citation>
    <scope>NUCLEOTIDE SEQUENCE</scope>
    <source>
        <strain evidence="4">SSS_KF_BRIS2020</strain>
    </source>
</reference>
<dbReference type="Gene3D" id="3.30.70.20">
    <property type="match status" value="1"/>
</dbReference>
<sequence>MNADYSFANSIRRILLAEVCTMAIEKIDLYQNTSEVPDFALCHRLGLIPIRIPKNFFNLKHTDQSDMLKFKLEIQCHSDQHNNLNVYSNALEWLPEENQLSMFADDPPRPADDDILVIKLAPGQKVDAILHCSKGNGKMHAKYSPVSACYYSHLTLFDFVHKFQNPETNCIRLEAEELEKLKLFFPPGHCDYKSIDENGFPRIISNRFNRSDFIFQSCPSLREKICFKTDKNILASESSNGGVFSSFSYSGICWNNGTSTIDYPIDFYN</sequence>
<dbReference type="AlphaFoldDB" id="A0A834VEM3"/>
<dbReference type="GO" id="GO:0003899">
    <property type="term" value="F:DNA-directed RNA polymerase activity"/>
    <property type="evidence" value="ECO:0007669"/>
    <property type="project" value="InterPro"/>
</dbReference>
<dbReference type="SUPFAM" id="SSF55257">
    <property type="entry name" value="RBP11-like subunits of RNA polymerase"/>
    <property type="match status" value="1"/>
</dbReference>
<keyword evidence="2" id="KW-0804">Transcription</keyword>
<dbReference type="SUPFAM" id="SSF56553">
    <property type="entry name" value="Insert subdomain of RNA polymerase alpha subunit"/>
    <property type="match status" value="1"/>
</dbReference>
<dbReference type="OrthoDB" id="270173at2759"/>
<evidence type="ECO:0000313" key="4">
    <source>
        <dbReference type="EMBL" id="KAF7494041.1"/>
    </source>
</evidence>
<evidence type="ECO:0000256" key="1">
    <source>
        <dbReference type="ARBA" id="ARBA00022478"/>
    </source>
</evidence>
<dbReference type="PANTHER" id="PTHR11800">
    <property type="entry name" value="DNA-DIRECTED RNA POLYMERASE"/>
    <property type="match status" value="1"/>
</dbReference>
<dbReference type="InterPro" id="IPR011262">
    <property type="entry name" value="DNA-dir_RNA_pol_insert"/>
</dbReference>